<name>A0A1M6I2V2_9BACE</name>
<feature type="domain" description="Arm DNA-binding" evidence="1">
    <location>
        <begin position="14"/>
        <end position="79"/>
    </location>
</feature>
<evidence type="ECO:0000259" key="1">
    <source>
        <dbReference type="Pfam" id="PF17293"/>
    </source>
</evidence>
<dbReference type="EMBL" id="FQZN01000021">
    <property type="protein sequence ID" value="SHJ28807.1"/>
    <property type="molecule type" value="Genomic_DNA"/>
</dbReference>
<proteinExistence type="predicted"/>
<dbReference type="AlphaFoldDB" id="A0A1M6I2V2"/>
<dbReference type="Proteomes" id="UP000184192">
    <property type="component" value="Unassembled WGS sequence"/>
</dbReference>
<protein>
    <submittedName>
        <fullName evidence="2">Phage integrase SAM-like domain-containing protein</fullName>
    </submittedName>
</protein>
<sequence length="107" mass="12409">MPTIVVRFELCRKETGRGTIYYRIYKGHNRRMEFSSRLRLSASSWDEVTKTVKGNDPEACRLRTQIEADLKLLNQIITEDVAGFLTMGDMISIFKHRRTIVSPHPLP</sequence>
<organism evidence="2 3">
    <name type="scientific">Bacteroides stercorirosoris</name>
    <dbReference type="NCBI Taxonomy" id="871324"/>
    <lineage>
        <taxon>Bacteria</taxon>
        <taxon>Pseudomonadati</taxon>
        <taxon>Bacteroidota</taxon>
        <taxon>Bacteroidia</taxon>
        <taxon>Bacteroidales</taxon>
        <taxon>Bacteroidaceae</taxon>
        <taxon>Bacteroides</taxon>
    </lineage>
</organism>
<reference evidence="3" key="1">
    <citation type="submission" date="2016-11" db="EMBL/GenBank/DDBJ databases">
        <authorList>
            <person name="Varghese N."/>
            <person name="Submissions S."/>
        </authorList>
    </citation>
    <scope>NUCLEOTIDE SEQUENCE [LARGE SCALE GENOMIC DNA]</scope>
    <source>
        <strain evidence="3">DSM 26884</strain>
    </source>
</reference>
<accession>A0A1M6I2V2</accession>
<gene>
    <name evidence="2" type="ORF">SAMN05444350_12126</name>
</gene>
<keyword evidence="3" id="KW-1185">Reference proteome</keyword>
<dbReference type="GeneID" id="92713293"/>
<dbReference type="InterPro" id="IPR035386">
    <property type="entry name" value="Arm-DNA-bind_5"/>
</dbReference>
<evidence type="ECO:0000313" key="3">
    <source>
        <dbReference type="Proteomes" id="UP000184192"/>
    </source>
</evidence>
<dbReference type="RefSeq" id="WP_025017594.1">
    <property type="nucleotide sequence ID" value="NZ_FQZN01000021.1"/>
</dbReference>
<evidence type="ECO:0000313" key="2">
    <source>
        <dbReference type="EMBL" id="SHJ28807.1"/>
    </source>
</evidence>
<dbReference type="Pfam" id="PF17293">
    <property type="entry name" value="Arm-DNA-bind_5"/>
    <property type="match status" value="1"/>
</dbReference>